<keyword evidence="1" id="KW-0472">Membrane</keyword>
<accession>A0ABV7U9B1</accession>
<evidence type="ECO:0000256" key="1">
    <source>
        <dbReference type="SAM" id="Phobius"/>
    </source>
</evidence>
<dbReference type="Proteomes" id="UP001595539">
    <property type="component" value="Unassembled WGS sequence"/>
</dbReference>
<organism evidence="2 3">
    <name type="scientific">Paracoccus angustae</name>
    <dbReference type="NCBI Taxonomy" id="1671480"/>
    <lineage>
        <taxon>Bacteria</taxon>
        <taxon>Pseudomonadati</taxon>
        <taxon>Pseudomonadota</taxon>
        <taxon>Alphaproteobacteria</taxon>
        <taxon>Rhodobacterales</taxon>
        <taxon>Paracoccaceae</taxon>
        <taxon>Paracoccus</taxon>
    </lineage>
</organism>
<dbReference type="RefSeq" id="WP_377764064.1">
    <property type="nucleotide sequence ID" value="NZ_JBHRXY010000039.1"/>
</dbReference>
<feature type="transmembrane region" description="Helical" evidence="1">
    <location>
        <begin position="52"/>
        <end position="72"/>
    </location>
</feature>
<dbReference type="InterPro" id="IPR031709">
    <property type="entry name" value="PutAbiC"/>
</dbReference>
<keyword evidence="1" id="KW-0812">Transmembrane</keyword>
<reference evidence="3" key="1">
    <citation type="journal article" date="2019" name="Int. J. Syst. Evol. Microbiol.">
        <title>The Global Catalogue of Microorganisms (GCM) 10K type strain sequencing project: providing services to taxonomists for standard genome sequencing and annotation.</title>
        <authorList>
            <consortium name="The Broad Institute Genomics Platform"/>
            <consortium name="The Broad Institute Genome Sequencing Center for Infectious Disease"/>
            <person name="Wu L."/>
            <person name="Ma J."/>
        </authorList>
    </citation>
    <scope>NUCLEOTIDE SEQUENCE [LARGE SCALE GENOMIC DNA]</scope>
    <source>
        <strain evidence="3">KCTC 42473</strain>
    </source>
</reference>
<keyword evidence="1" id="KW-1133">Transmembrane helix</keyword>
<comment type="caution">
    <text evidence="2">The sequence shown here is derived from an EMBL/GenBank/DDBJ whole genome shotgun (WGS) entry which is preliminary data.</text>
</comment>
<evidence type="ECO:0000313" key="2">
    <source>
        <dbReference type="EMBL" id="MFC3631719.1"/>
    </source>
</evidence>
<name>A0ABV7U9B1_9RHOB</name>
<gene>
    <name evidence="2" type="ORF">ACFOM8_20030</name>
</gene>
<protein>
    <submittedName>
        <fullName evidence="2">Phage abortive infection protein</fullName>
    </submittedName>
</protein>
<sequence length="281" mass="31725">MKKNSTFIATLILAALTVIFLCAWWGDAVVALGTKMGLHVEKVSLGDWGDSFSALNTAFSGMALVGIGATIYMQLQFSRRQQVENGKSEFERVFFQLFGLIRELRNELRFSPDAAKTSFRKLKGMSGGGFSVIDHADQSNFTEKKGVEAIKAAFLEISKSLEAQLSSGASSLRTVERIYRVTVNRRYEPEFSPYFRAIYSLLKRIDSSVYLSSNEKLDYSRLVRSQMTSQEAILLGLNGLSSESKDLMDYIIKYRMLKYSQEGNVKNELRKLYPEEAFKGR</sequence>
<evidence type="ECO:0000313" key="3">
    <source>
        <dbReference type="Proteomes" id="UP001595539"/>
    </source>
</evidence>
<dbReference type="Pfam" id="PF16872">
    <property type="entry name" value="putAbiC"/>
    <property type="match status" value="1"/>
</dbReference>
<proteinExistence type="predicted"/>
<keyword evidence="3" id="KW-1185">Reference proteome</keyword>
<dbReference type="EMBL" id="JBHRXY010000039">
    <property type="protein sequence ID" value="MFC3631719.1"/>
    <property type="molecule type" value="Genomic_DNA"/>
</dbReference>